<evidence type="ECO:0000259" key="6">
    <source>
        <dbReference type="Pfam" id="PF11970"/>
    </source>
</evidence>
<evidence type="ECO:0000256" key="4">
    <source>
        <dbReference type="ARBA" id="ARBA00023136"/>
    </source>
</evidence>
<comment type="caution">
    <text evidence="7">The sequence shown here is derived from an EMBL/GenBank/DDBJ whole genome shotgun (WGS) entry which is preliminary data.</text>
</comment>
<feature type="transmembrane region" description="Helical" evidence="5">
    <location>
        <begin position="25"/>
        <end position="52"/>
    </location>
</feature>
<evidence type="ECO:0000256" key="5">
    <source>
        <dbReference type="SAM" id="Phobius"/>
    </source>
</evidence>
<dbReference type="PANTHER" id="PTHR23112">
    <property type="entry name" value="G PROTEIN-COUPLED RECEPTOR 157-RELATED"/>
    <property type="match status" value="1"/>
</dbReference>
<name>A0AAN6LVP5_9PLEO</name>
<keyword evidence="2 5" id="KW-0812">Transmembrane</keyword>
<comment type="subcellular location">
    <subcellularLocation>
        <location evidence="1">Membrane</location>
        <topology evidence="1">Multi-pass membrane protein</topology>
    </subcellularLocation>
</comment>
<dbReference type="Pfam" id="PF11970">
    <property type="entry name" value="GPR_Gpa2_C"/>
    <property type="match status" value="1"/>
</dbReference>
<sequence length="289" mass="31674">MGYSTARAVLSVPASAHQITLLNQIIAAVSALSIVGAGWIILSFCGFSLAWATLGVGLDGYSNIGGWCWFGSDTTRLLVNFVPRWIIIITMLGLYIRLYHIIYQAHEQFVSFQDDSSACGPQGSSPAPEISPSAWRLGHPSVSTHIVNKNGTIEVGRHGSGVRNGRAHLKRPTSILKNLAKQMMYYPLAYMLIWTIPTSIRIYQSVKGVPAPFGIATVDKACIVVQGFVDAVIYGLNESSREVWRTKLCRSTQVAPAHVRLQVHVGREIRIDCAPTLHTEGDRRPIHIA</sequence>
<feature type="domain" description="G protein-coupled receptor GPR1/2/3 C-terminal" evidence="6">
    <location>
        <begin position="175"/>
        <end position="239"/>
    </location>
</feature>
<organism evidence="7 8">
    <name type="scientific">Pseudopithomyces chartarum</name>
    <dbReference type="NCBI Taxonomy" id="1892770"/>
    <lineage>
        <taxon>Eukaryota</taxon>
        <taxon>Fungi</taxon>
        <taxon>Dikarya</taxon>
        <taxon>Ascomycota</taxon>
        <taxon>Pezizomycotina</taxon>
        <taxon>Dothideomycetes</taxon>
        <taxon>Pleosporomycetidae</taxon>
        <taxon>Pleosporales</taxon>
        <taxon>Massarineae</taxon>
        <taxon>Didymosphaeriaceae</taxon>
        <taxon>Pseudopithomyces</taxon>
    </lineage>
</organism>
<dbReference type="GO" id="GO:0007189">
    <property type="term" value="P:adenylate cyclase-activating G protein-coupled receptor signaling pathway"/>
    <property type="evidence" value="ECO:0007669"/>
    <property type="project" value="TreeGrafter"/>
</dbReference>
<dbReference type="GO" id="GO:0005886">
    <property type="term" value="C:plasma membrane"/>
    <property type="evidence" value="ECO:0007669"/>
    <property type="project" value="TreeGrafter"/>
</dbReference>
<gene>
    <name evidence="7" type="ORF">GRF29_106g1110402</name>
</gene>
<dbReference type="PANTHER" id="PTHR23112:SF0">
    <property type="entry name" value="TRANSMEMBRANE PROTEIN 116"/>
    <property type="match status" value="1"/>
</dbReference>
<dbReference type="Proteomes" id="UP001280581">
    <property type="component" value="Unassembled WGS sequence"/>
</dbReference>
<accession>A0AAN6LVP5</accession>
<dbReference type="InterPro" id="IPR022596">
    <property type="entry name" value="GPR1/2/3_C"/>
</dbReference>
<keyword evidence="4 5" id="KW-0472">Membrane</keyword>
<evidence type="ECO:0000313" key="7">
    <source>
        <dbReference type="EMBL" id="KAK3203953.1"/>
    </source>
</evidence>
<evidence type="ECO:0000256" key="1">
    <source>
        <dbReference type="ARBA" id="ARBA00004141"/>
    </source>
</evidence>
<proteinExistence type="predicted"/>
<keyword evidence="8" id="KW-1185">Reference proteome</keyword>
<protein>
    <recommendedName>
        <fullName evidence="6">G protein-coupled receptor GPR1/2/3 C-terminal domain-containing protein</fullName>
    </recommendedName>
</protein>
<dbReference type="GO" id="GO:0004930">
    <property type="term" value="F:G protein-coupled receptor activity"/>
    <property type="evidence" value="ECO:0007669"/>
    <property type="project" value="TreeGrafter"/>
</dbReference>
<evidence type="ECO:0000256" key="2">
    <source>
        <dbReference type="ARBA" id="ARBA00022692"/>
    </source>
</evidence>
<keyword evidence="3 5" id="KW-1133">Transmembrane helix</keyword>
<dbReference type="AlphaFoldDB" id="A0AAN6LVP5"/>
<evidence type="ECO:0000313" key="8">
    <source>
        <dbReference type="Proteomes" id="UP001280581"/>
    </source>
</evidence>
<reference evidence="7 8" key="1">
    <citation type="submission" date="2021-02" db="EMBL/GenBank/DDBJ databases">
        <title>Genome assembly of Pseudopithomyces chartarum.</title>
        <authorList>
            <person name="Jauregui R."/>
            <person name="Singh J."/>
            <person name="Voisey C."/>
        </authorList>
    </citation>
    <scope>NUCLEOTIDE SEQUENCE [LARGE SCALE GENOMIC DNA]</scope>
    <source>
        <strain evidence="7 8">AGR01</strain>
    </source>
</reference>
<dbReference type="EMBL" id="WVTA01000010">
    <property type="protein sequence ID" value="KAK3203953.1"/>
    <property type="molecule type" value="Genomic_DNA"/>
</dbReference>
<evidence type="ECO:0000256" key="3">
    <source>
        <dbReference type="ARBA" id="ARBA00022989"/>
    </source>
</evidence>
<feature type="transmembrane region" description="Helical" evidence="5">
    <location>
        <begin position="77"/>
        <end position="96"/>
    </location>
</feature>